<dbReference type="GO" id="GO:0051539">
    <property type="term" value="F:4 iron, 4 sulfur cluster binding"/>
    <property type="evidence" value="ECO:0007669"/>
    <property type="project" value="UniProtKB-KW"/>
</dbReference>
<reference evidence="10" key="1">
    <citation type="submission" date="2021-04" db="EMBL/GenBank/DDBJ databases">
        <title>The genome sequence of Ideonella sp. 4Y11.</title>
        <authorList>
            <person name="Liu Y."/>
        </authorList>
    </citation>
    <scope>NUCLEOTIDE SEQUENCE</scope>
    <source>
        <strain evidence="10">4Y11</strain>
    </source>
</reference>
<dbReference type="InterPro" id="IPR013983">
    <property type="entry name" value="Ald_Fedxn_OxRdtase_N"/>
</dbReference>
<evidence type="ECO:0000313" key="11">
    <source>
        <dbReference type="Proteomes" id="UP000678374"/>
    </source>
</evidence>
<dbReference type="Gene3D" id="1.10.599.10">
    <property type="entry name" value="Aldehyde Ferredoxin Oxidoreductase Protein, subunit A, domain 3"/>
    <property type="match status" value="1"/>
</dbReference>
<dbReference type="SUPFAM" id="SSF56228">
    <property type="entry name" value="Aldehyde ferredoxin oxidoreductase, N-terminal domain"/>
    <property type="match status" value="1"/>
</dbReference>
<gene>
    <name evidence="10" type="ORF">KAK06_19380</name>
</gene>
<dbReference type="InterPro" id="IPR001203">
    <property type="entry name" value="OxRdtase_Ald_Fedxn_C"/>
</dbReference>
<keyword evidence="11" id="KW-1185">Reference proteome</keyword>
<evidence type="ECO:0000259" key="9">
    <source>
        <dbReference type="SMART" id="SM00790"/>
    </source>
</evidence>
<dbReference type="SMART" id="SM00790">
    <property type="entry name" value="AFOR_N"/>
    <property type="match status" value="1"/>
</dbReference>
<name>A0A940YM41_9BURK</name>
<comment type="cofactor">
    <cofactor evidence="8">
        <name>tungstopterin</name>
        <dbReference type="ChEBI" id="CHEBI:30402"/>
    </cofactor>
</comment>
<organism evidence="10 11">
    <name type="scientific">Ideonella aquatica</name>
    <dbReference type="NCBI Taxonomy" id="2824119"/>
    <lineage>
        <taxon>Bacteria</taxon>
        <taxon>Pseudomonadati</taxon>
        <taxon>Pseudomonadota</taxon>
        <taxon>Betaproteobacteria</taxon>
        <taxon>Burkholderiales</taxon>
        <taxon>Sphaerotilaceae</taxon>
        <taxon>Ideonella</taxon>
    </lineage>
</organism>
<evidence type="ECO:0000313" key="10">
    <source>
        <dbReference type="EMBL" id="MBQ0961127.1"/>
    </source>
</evidence>
<evidence type="ECO:0000256" key="2">
    <source>
        <dbReference type="ARBA" id="ARBA00011032"/>
    </source>
</evidence>
<feature type="domain" description="Aldehyde ferredoxin oxidoreductase N-terminal" evidence="9">
    <location>
        <begin position="3"/>
        <end position="206"/>
    </location>
</feature>
<sequence>MSWAGKILRVNLTTGAVTSEPLRMDWAKEYLGSRGLASKYLTSEISPKVDPLSADNKIIWATGPLTGTMASTGGRYTVVTKGPLTGAIACSNSGGYWGAELKMAGWDMVIFEGKSPKPVYLSIVDDVAELKDASHLWGKSVWETEATIHKTHQDPLVRVSSIGLAGENQVLFAAVVNDLHRAAGRSGVGAVMGSKNLKAVVVRGTKGVGNLADAKEFFKVTAEKKKILHDNAVTGQGLPTYGTQVLMNVINEVGALPTRNFQDVQFEGAKDISAEAMATPRASDGKPHLVTNQACFGCTIACGRISKIDKGHFTVENKPQYWGASGGLEYEAAWALGAANGVNDLEALQYANVLCNEQGMDPITFGATVGAVMELYQMGVLTQEQLGIDAKFGSAQALAYFAEITAKGEGFGKEIGQGSKRLCEKYGHPELSMSVKGQEFPAYDGRGIQGMGLTYATSNRGACHLRSYTVASEVLGIPVKTDPLTADGKPELVIAFQDATAAFDAAGICIFTSFAWGLADVAPQVAAACGPEFTLENMAKIGERIWNMERDFNNQAGFTAKDDTLPKRLLEEPAKTGPAKGLVSKLPEMLPKYYELRGWDNNGQLKPETRSRLGL</sequence>
<dbReference type="SUPFAM" id="SSF48310">
    <property type="entry name" value="Aldehyde ferredoxin oxidoreductase, C-terminal domains"/>
    <property type="match status" value="1"/>
</dbReference>
<dbReference type="InterPro" id="IPR036503">
    <property type="entry name" value="Ald_Fedxn_OxRdtase_N_sf"/>
</dbReference>
<proteinExistence type="inferred from homology"/>
<dbReference type="GO" id="GO:0016625">
    <property type="term" value="F:oxidoreductase activity, acting on the aldehyde or oxo group of donors, iron-sulfur protein as acceptor"/>
    <property type="evidence" value="ECO:0007669"/>
    <property type="project" value="InterPro"/>
</dbReference>
<keyword evidence="7" id="KW-0411">Iron-sulfur</keyword>
<dbReference type="Gene3D" id="1.10.569.10">
    <property type="entry name" value="Aldehyde Ferredoxin Oxidoreductase Protein, subunit A, domain 2"/>
    <property type="match status" value="1"/>
</dbReference>
<dbReference type="PANTHER" id="PTHR30038">
    <property type="entry name" value="ALDEHYDE FERREDOXIN OXIDOREDUCTASE"/>
    <property type="match status" value="1"/>
</dbReference>
<dbReference type="EMBL" id="JAGQDE010000022">
    <property type="protein sequence ID" value="MBQ0961127.1"/>
    <property type="molecule type" value="Genomic_DNA"/>
</dbReference>
<dbReference type="Proteomes" id="UP000678374">
    <property type="component" value="Unassembled WGS sequence"/>
</dbReference>
<protein>
    <submittedName>
        <fullName evidence="10">Aldehyde ferredoxin oxidoreductase family protein</fullName>
    </submittedName>
</protein>
<evidence type="ECO:0000256" key="3">
    <source>
        <dbReference type="ARBA" id="ARBA00022485"/>
    </source>
</evidence>
<dbReference type="InterPro" id="IPR013985">
    <property type="entry name" value="Ald_Fedxn_OxRdtase_dom3"/>
</dbReference>
<evidence type="ECO:0000256" key="1">
    <source>
        <dbReference type="ARBA" id="ARBA00001966"/>
    </source>
</evidence>
<comment type="caution">
    <text evidence="10">The sequence shown here is derived from an EMBL/GenBank/DDBJ whole genome shotgun (WGS) entry which is preliminary data.</text>
</comment>
<keyword evidence="6" id="KW-0408">Iron</keyword>
<evidence type="ECO:0000256" key="6">
    <source>
        <dbReference type="ARBA" id="ARBA00023004"/>
    </source>
</evidence>
<dbReference type="PANTHER" id="PTHR30038:SF0">
    <property type="entry name" value="TUNGSTEN-CONTAINING ALDEHYDE FERREDOXIN OXIDOREDUCTASE"/>
    <property type="match status" value="1"/>
</dbReference>
<dbReference type="GO" id="GO:0009055">
    <property type="term" value="F:electron transfer activity"/>
    <property type="evidence" value="ECO:0007669"/>
    <property type="project" value="InterPro"/>
</dbReference>
<dbReference type="GO" id="GO:0046872">
    <property type="term" value="F:metal ion binding"/>
    <property type="evidence" value="ECO:0007669"/>
    <property type="project" value="UniProtKB-KW"/>
</dbReference>
<accession>A0A940YM41</accession>
<evidence type="ECO:0000256" key="4">
    <source>
        <dbReference type="ARBA" id="ARBA00022723"/>
    </source>
</evidence>
<dbReference type="Pfam" id="PF01314">
    <property type="entry name" value="AFOR_C"/>
    <property type="match status" value="1"/>
</dbReference>
<evidence type="ECO:0000256" key="8">
    <source>
        <dbReference type="ARBA" id="ARBA00049934"/>
    </source>
</evidence>
<comment type="cofactor">
    <cofactor evidence="1">
        <name>[4Fe-4S] cluster</name>
        <dbReference type="ChEBI" id="CHEBI:49883"/>
    </cofactor>
</comment>
<dbReference type="Pfam" id="PF02730">
    <property type="entry name" value="AFOR_N"/>
    <property type="match status" value="1"/>
</dbReference>
<dbReference type="RefSeq" id="WP_210803796.1">
    <property type="nucleotide sequence ID" value="NZ_JAGQDE010000022.1"/>
</dbReference>
<keyword evidence="4" id="KW-0479">Metal-binding</keyword>
<dbReference type="InterPro" id="IPR036021">
    <property type="entry name" value="Tungsten_al_ferr_oxy-like_C"/>
</dbReference>
<evidence type="ECO:0000256" key="7">
    <source>
        <dbReference type="ARBA" id="ARBA00023014"/>
    </source>
</evidence>
<dbReference type="Gene3D" id="3.60.9.10">
    <property type="entry name" value="Aldehyde ferredoxin oxidoreductase, N-terminal domain"/>
    <property type="match status" value="1"/>
</dbReference>
<keyword evidence="3" id="KW-0004">4Fe-4S</keyword>
<dbReference type="InterPro" id="IPR051919">
    <property type="entry name" value="W-dependent_AOR"/>
</dbReference>
<keyword evidence="5" id="KW-0560">Oxidoreductase</keyword>
<dbReference type="InterPro" id="IPR013984">
    <property type="entry name" value="Ald_Fedxn_OxRdtase_dom2"/>
</dbReference>
<comment type="similarity">
    <text evidence="2">Belongs to the AOR/FOR family.</text>
</comment>
<dbReference type="AlphaFoldDB" id="A0A940YM41"/>
<evidence type="ECO:0000256" key="5">
    <source>
        <dbReference type="ARBA" id="ARBA00023002"/>
    </source>
</evidence>